<protein>
    <submittedName>
        <fullName evidence="1">RNA-directed DNA polymerase protein</fullName>
        <ecNumber evidence="1">2.7.7.49</ecNumber>
    </submittedName>
</protein>
<dbReference type="Proteomes" id="UP000827976">
    <property type="component" value="Chromosome 9"/>
</dbReference>
<keyword evidence="1" id="KW-0548">Nucleotidyltransferase</keyword>
<gene>
    <name evidence="1" type="ORF">IHE45_09G025700</name>
</gene>
<dbReference type="EMBL" id="CM037019">
    <property type="protein sequence ID" value="KAH7672012.1"/>
    <property type="molecule type" value="Genomic_DNA"/>
</dbReference>
<keyword evidence="1" id="KW-0808">Transferase</keyword>
<keyword evidence="2" id="KW-1185">Reference proteome</keyword>
<sequence>MEAAMVTYTQKEGKGVNAFVTGHGVHNKPKFGNQKGGPNAEMSKSEQLRNNKDSLFYTYCKKPRHTKEQCWKLHGKPPSREWGQRGTPQKGHGHTNMAESNGPEDTSSSNDTLERIRSLLNSLEKPSGSSNLIYSGMSLSLFSLNASNIRNTPPWIVDSGATDHMTFLASSFLTYTPCPSTQKIVVADSSLITVAGVGDIQLTSSILLKNVLHVPKISVNLISIQKLTQDMPCTAILTVVTVYFRPRTRGKRLDVLSKGATFISLKYVVVTSGVSTVCSV</sequence>
<accession>A0ACB7VE87</accession>
<organism evidence="1 2">
    <name type="scientific">Dioscorea alata</name>
    <name type="common">Purple yam</name>
    <dbReference type="NCBI Taxonomy" id="55571"/>
    <lineage>
        <taxon>Eukaryota</taxon>
        <taxon>Viridiplantae</taxon>
        <taxon>Streptophyta</taxon>
        <taxon>Embryophyta</taxon>
        <taxon>Tracheophyta</taxon>
        <taxon>Spermatophyta</taxon>
        <taxon>Magnoliopsida</taxon>
        <taxon>Liliopsida</taxon>
        <taxon>Dioscoreales</taxon>
        <taxon>Dioscoreaceae</taxon>
        <taxon>Dioscorea</taxon>
    </lineage>
</organism>
<proteinExistence type="predicted"/>
<evidence type="ECO:0000313" key="1">
    <source>
        <dbReference type="EMBL" id="KAH7672012.1"/>
    </source>
</evidence>
<name>A0ACB7VE87_DIOAL</name>
<reference evidence="2" key="1">
    <citation type="journal article" date="2022" name="Nat. Commun.">
        <title>Chromosome evolution and the genetic basis of agronomically important traits in greater yam.</title>
        <authorList>
            <person name="Bredeson J.V."/>
            <person name="Lyons J.B."/>
            <person name="Oniyinde I.O."/>
            <person name="Okereke N.R."/>
            <person name="Kolade O."/>
            <person name="Nnabue I."/>
            <person name="Nwadili C.O."/>
            <person name="Hribova E."/>
            <person name="Parker M."/>
            <person name="Nwogha J."/>
            <person name="Shu S."/>
            <person name="Carlson J."/>
            <person name="Kariba R."/>
            <person name="Muthemba S."/>
            <person name="Knop K."/>
            <person name="Barton G.J."/>
            <person name="Sherwood A.V."/>
            <person name="Lopez-Montes A."/>
            <person name="Asiedu R."/>
            <person name="Jamnadass R."/>
            <person name="Muchugi A."/>
            <person name="Goodstein D."/>
            <person name="Egesi C.N."/>
            <person name="Featherston J."/>
            <person name="Asfaw A."/>
            <person name="Simpson G.G."/>
            <person name="Dolezel J."/>
            <person name="Hendre P.S."/>
            <person name="Van Deynze A."/>
            <person name="Kumar P.L."/>
            <person name="Obidiegwu J.E."/>
            <person name="Bhattacharjee R."/>
            <person name="Rokhsar D.S."/>
        </authorList>
    </citation>
    <scope>NUCLEOTIDE SEQUENCE [LARGE SCALE GENOMIC DNA]</scope>
    <source>
        <strain evidence="2">cv. TDa95/00328</strain>
    </source>
</reference>
<dbReference type="EC" id="2.7.7.49" evidence="1"/>
<comment type="caution">
    <text evidence="1">The sequence shown here is derived from an EMBL/GenBank/DDBJ whole genome shotgun (WGS) entry which is preliminary data.</text>
</comment>
<evidence type="ECO:0000313" key="2">
    <source>
        <dbReference type="Proteomes" id="UP000827976"/>
    </source>
</evidence>
<keyword evidence="1" id="KW-0695">RNA-directed DNA polymerase</keyword>